<organism evidence="2 3">
    <name type="scientific">Thermocrispum agreste</name>
    <dbReference type="NCBI Taxonomy" id="37925"/>
    <lineage>
        <taxon>Bacteria</taxon>
        <taxon>Bacillati</taxon>
        <taxon>Actinomycetota</taxon>
        <taxon>Actinomycetes</taxon>
        <taxon>Pseudonocardiales</taxon>
        <taxon>Pseudonocardiaceae</taxon>
        <taxon>Thermocrispum</taxon>
    </lineage>
</organism>
<comment type="caution">
    <text evidence="2">The sequence shown here is derived from an EMBL/GenBank/DDBJ whole genome shotgun (WGS) entry which is preliminary data.</text>
</comment>
<dbReference type="Proteomes" id="UP000249324">
    <property type="component" value="Unassembled WGS sequence"/>
</dbReference>
<dbReference type="AlphaFoldDB" id="A0ABD6FGD1"/>
<accession>A0ABD6FGD1</accession>
<protein>
    <recommendedName>
        <fullName evidence="4">HK97 gp10 family phage protein</fullName>
    </recommendedName>
</protein>
<reference evidence="2 3" key="1">
    <citation type="journal article" date="2021" name="BMC Genomics">
        <title>Genome-resolved metagenome and metatranscriptome analyses of thermophilic composting reveal key bacterial players and their metabolic interactions.</title>
        <authorList>
            <person name="Braga L.P.P."/>
            <person name="Pereira R.V."/>
            <person name="Martins L.F."/>
            <person name="Moura L.M.S."/>
            <person name="Sanchez F.B."/>
            <person name="Patane J.S.L."/>
            <person name="da Silva A.M."/>
            <person name="Setubal J.C."/>
        </authorList>
    </citation>
    <scope>NUCLEOTIDE SEQUENCE [LARGE SCALE GENOMIC DNA]</scope>
    <source>
        <strain evidence="2">ZC4RG45</strain>
    </source>
</reference>
<evidence type="ECO:0000313" key="2">
    <source>
        <dbReference type="EMBL" id="MFO7192884.1"/>
    </source>
</evidence>
<dbReference type="EMBL" id="QGUI02000140">
    <property type="protein sequence ID" value="MFO7192884.1"/>
    <property type="molecule type" value="Genomic_DNA"/>
</dbReference>
<evidence type="ECO:0000313" key="3">
    <source>
        <dbReference type="Proteomes" id="UP000249324"/>
    </source>
</evidence>
<name>A0ABD6FGD1_9PSEU</name>
<evidence type="ECO:0000256" key="1">
    <source>
        <dbReference type="SAM" id="MobiDB-lite"/>
    </source>
</evidence>
<gene>
    <name evidence="2" type="ORF">DIU77_011635</name>
</gene>
<evidence type="ECO:0008006" key="4">
    <source>
        <dbReference type="Google" id="ProtNLM"/>
    </source>
</evidence>
<proteinExistence type="predicted"/>
<sequence length="116" mass="12466">MTIAVSADGPNHVVTATTTDTVVGKMTPALSTPVSKVVSLPRRTGGRRRQRLHTVREVKTAVTFQLTRANSHKEKSGNVPGTKARQWPPKWFAGDESDGSAIGAHAKEFLGDDFGK</sequence>
<feature type="region of interest" description="Disordered" evidence="1">
    <location>
        <begin position="68"/>
        <end position="99"/>
    </location>
</feature>